<dbReference type="Pfam" id="PF05258">
    <property type="entry name" value="DciA"/>
    <property type="match status" value="1"/>
</dbReference>
<dbReference type="AlphaFoldDB" id="A0A8J7Z299"/>
<reference evidence="1" key="1">
    <citation type="submission" date="2019-12" db="EMBL/GenBank/DDBJ databases">
        <title>High-Quality draft genome sequences of three cyanobacteria isolated from the limestone walls of the Old Cathedral of Coimbra.</title>
        <authorList>
            <person name="Tiago I."/>
            <person name="Soares F."/>
            <person name="Portugal A."/>
        </authorList>
    </citation>
    <scope>NUCLEOTIDE SEQUENCE</scope>
    <source>
        <strain evidence="1">A</strain>
    </source>
</reference>
<organism evidence="1 2">
    <name type="scientific">Myxacorys almedinensis A</name>
    <dbReference type="NCBI Taxonomy" id="2690445"/>
    <lineage>
        <taxon>Bacteria</taxon>
        <taxon>Bacillati</taxon>
        <taxon>Cyanobacteriota</taxon>
        <taxon>Cyanophyceae</taxon>
        <taxon>Leptolyngbyales</taxon>
        <taxon>Leptolyngbyaceae</taxon>
        <taxon>Myxacorys</taxon>
        <taxon>Myxacorys almedinensis</taxon>
    </lineage>
</organism>
<dbReference type="RefSeq" id="WP_162422368.1">
    <property type="nucleotide sequence ID" value="NZ_WVIE01000005.1"/>
</dbReference>
<evidence type="ECO:0000313" key="1">
    <source>
        <dbReference type="EMBL" id="NDJ16861.1"/>
    </source>
</evidence>
<gene>
    <name evidence="1" type="ORF">GS601_06080</name>
</gene>
<comment type="caution">
    <text evidence="1">The sequence shown here is derived from an EMBL/GenBank/DDBJ whole genome shotgun (WGS) entry which is preliminary data.</text>
</comment>
<accession>A0A8J7Z299</accession>
<dbReference type="PANTHER" id="PTHR36456:SF1">
    <property type="entry name" value="UPF0232 PROTEIN SCO3875"/>
    <property type="match status" value="1"/>
</dbReference>
<sequence length="189" mass="21384">MLNLRQLFQAYELPQSQEQQQLQQILGYWMPCVGEAVSSQVSGKAIAQHTRPLSVQRGILQVAVSSPVWSHTLLFERPKILQKLNDRLTTPIKDIRFSTAQWHQQPLPALPAESVTVWSDHPSRQEATASSHLSAQLCLTPETAFEQWLEKVRQRSQHLPPCPQCQCPTPLGELERWGVCSLCSAQRLS</sequence>
<protein>
    <submittedName>
        <fullName evidence="1">DUF721 domain-containing protein</fullName>
    </submittedName>
</protein>
<dbReference type="InterPro" id="IPR007922">
    <property type="entry name" value="DciA-like"/>
</dbReference>
<dbReference type="Proteomes" id="UP000646053">
    <property type="component" value="Unassembled WGS sequence"/>
</dbReference>
<proteinExistence type="predicted"/>
<keyword evidence="2" id="KW-1185">Reference proteome</keyword>
<dbReference type="EMBL" id="WVIE01000005">
    <property type="protein sequence ID" value="NDJ16861.1"/>
    <property type="molecule type" value="Genomic_DNA"/>
</dbReference>
<evidence type="ECO:0000313" key="2">
    <source>
        <dbReference type="Proteomes" id="UP000646053"/>
    </source>
</evidence>
<name>A0A8J7Z299_9CYAN</name>
<dbReference type="PANTHER" id="PTHR36456">
    <property type="entry name" value="UPF0232 PROTEIN SCO3875"/>
    <property type="match status" value="1"/>
</dbReference>